<dbReference type="OMA" id="RIREPNT"/>
<dbReference type="AlphaFoldDB" id="R9ASB5"/>
<comment type="subcellular location">
    <subcellularLocation>
        <location evidence="1">Mitochondrion</location>
    </subcellularLocation>
</comment>
<keyword evidence="6 8" id="KW-0687">Ribonucleoprotein</keyword>
<dbReference type="InterPro" id="IPR019926">
    <property type="entry name" value="Ribosomal_uL3_CS"/>
</dbReference>
<dbReference type="GO" id="GO:0006412">
    <property type="term" value="P:translation"/>
    <property type="evidence" value="ECO:0007669"/>
    <property type="project" value="InterPro"/>
</dbReference>
<dbReference type="PROSITE" id="PS00474">
    <property type="entry name" value="RIBOSOMAL_L3"/>
    <property type="match status" value="1"/>
</dbReference>
<name>R9ASB5_WALI9</name>
<dbReference type="PANTHER" id="PTHR11229:SF8">
    <property type="entry name" value="LARGE RIBOSOMAL SUBUNIT PROTEIN UL3M"/>
    <property type="match status" value="1"/>
</dbReference>
<evidence type="ECO:0000256" key="2">
    <source>
        <dbReference type="ARBA" id="ARBA00006540"/>
    </source>
</evidence>
<reference evidence="11" key="1">
    <citation type="journal article" date="2013" name="BMC Genomics">
        <title>Genome and transcriptome sequencing of the halophilic fungus Wallemia ichthyophaga: haloadaptations present and absent.</title>
        <authorList>
            <person name="Zajc J."/>
            <person name="Liu Y."/>
            <person name="Dai W."/>
            <person name="Yang Z."/>
            <person name="Hu J."/>
            <person name="Gostincar C."/>
            <person name="Gunde-Cimerman N."/>
        </authorList>
    </citation>
    <scope>NUCLEOTIDE SEQUENCE [LARGE SCALE GENOMIC DNA]</scope>
    <source>
        <strain evidence="11">EXF-994 / CBS 113033</strain>
    </source>
</reference>
<evidence type="ECO:0000256" key="3">
    <source>
        <dbReference type="ARBA" id="ARBA00022946"/>
    </source>
</evidence>
<dbReference type="GO" id="GO:0005762">
    <property type="term" value="C:mitochondrial large ribosomal subunit"/>
    <property type="evidence" value="ECO:0007669"/>
    <property type="project" value="TreeGrafter"/>
</dbReference>
<dbReference type="PANTHER" id="PTHR11229">
    <property type="entry name" value="50S RIBOSOMAL PROTEIN L3"/>
    <property type="match status" value="1"/>
</dbReference>
<evidence type="ECO:0000256" key="9">
    <source>
        <dbReference type="SAM" id="MobiDB-lite"/>
    </source>
</evidence>
<evidence type="ECO:0000256" key="4">
    <source>
        <dbReference type="ARBA" id="ARBA00022980"/>
    </source>
</evidence>
<dbReference type="STRING" id="1299270.R9ASB5"/>
<evidence type="ECO:0000256" key="6">
    <source>
        <dbReference type="ARBA" id="ARBA00023274"/>
    </source>
</evidence>
<dbReference type="Pfam" id="PF00297">
    <property type="entry name" value="Ribosomal_L3"/>
    <property type="match status" value="1"/>
</dbReference>
<dbReference type="RefSeq" id="XP_009267021.1">
    <property type="nucleotide sequence ID" value="XM_009268746.1"/>
</dbReference>
<dbReference type="KEGG" id="wic:J056_003523"/>
<evidence type="ECO:0000313" key="10">
    <source>
        <dbReference type="EMBL" id="EOR02961.1"/>
    </source>
</evidence>
<feature type="compositionally biased region" description="Polar residues" evidence="9">
    <location>
        <begin position="134"/>
        <end position="149"/>
    </location>
</feature>
<feature type="region of interest" description="Disordered" evidence="9">
    <location>
        <begin position="134"/>
        <end position="155"/>
    </location>
</feature>
<dbReference type="FunFam" id="2.40.30.10:FF:000004">
    <property type="entry name" value="50S ribosomal protein L3"/>
    <property type="match status" value="1"/>
</dbReference>
<dbReference type="InterPro" id="IPR019927">
    <property type="entry name" value="Ribosomal_uL3_bac/org-type"/>
</dbReference>
<keyword evidence="11" id="KW-1185">Reference proteome</keyword>
<evidence type="ECO:0000313" key="11">
    <source>
        <dbReference type="Proteomes" id="UP000014064"/>
    </source>
</evidence>
<dbReference type="Proteomes" id="UP000014064">
    <property type="component" value="Unassembled WGS sequence"/>
</dbReference>
<gene>
    <name evidence="10" type="ORF">J056_003523</name>
</gene>
<accession>R9ASB5</accession>
<dbReference type="SUPFAM" id="SSF50447">
    <property type="entry name" value="Translation proteins"/>
    <property type="match status" value="1"/>
</dbReference>
<keyword evidence="5" id="KW-0496">Mitochondrion</keyword>
<dbReference type="EMBL" id="KE007227">
    <property type="protein sequence ID" value="EOR02961.1"/>
    <property type="molecule type" value="Genomic_DNA"/>
</dbReference>
<dbReference type="GO" id="GO:0003735">
    <property type="term" value="F:structural constituent of ribosome"/>
    <property type="evidence" value="ECO:0007669"/>
    <property type="project" value="InterPro"/>
</dbReference>
<dbReference type="OrthoDB" id="274683at2759"/>
<keyword evidence="4 8" id="KW-0689">Ribosomal protein</keyword>
<keyword evidence="3" id="KW-0809">Transit peptide</keyword>
<dbReference type="Gene3D" id="2.40.30.10">
    <property type="entry name" value="Translation factors"/>
    <property type="match status" value="2"/>
</dbReference>
<organism evidence="10 11">
    <name type="scientific">Wallemia ichthyophaga (strain EXF-994 / CBS 113033)</name>
    <dbReference type="NCBI Taxonomy" id="1299270"/>
    <lineage>
        <taxon>Eukaryota</taxon>
        <taxon>Fungi</taxon>
        <taxon>Dikarya</taxon>
        <taxon>Basidiomycota</taxon>
        <taxon>Wallemiomycotina</taxon>
        <taxon>Wallemiomycetes</taxon>
        <taxon>Wallemiales</taxon>
        <taxon>Wallemiaceae</taxon>
        <taxon>Wallemia</taxon>
    </lineage>
</organism>
<dbReference type="InterPro" id="IPR009000">
    <property type="entry name" value="Transl_B-barrel_sf"/>
</dbReference>
<evidence type="ECO:0000256" key="7">
    <source>
        <dbReference type="ARBA" id="ARBA00035209"/>
    </source>
</evidence>
<evidence type="ECO:0000256" key="5">
    <source>
        <dbReference type="ARBA" id="ARBA00023128"/>
    </source>
</evidence>
<evidence type="ECO:0000256" key="8">
    <source>
        <dbReference type="RuleBase" id="RU003905"/>
    </source>
</evidence>
<comment type="similarity">
    <text evidence="2 8">Belongs to the universal ribosomal protein uL3 family.</text>
</comment>
<evidence type="ECO:0000256" key="1">
    <source>
        <dbReference type="ARBA" id="ARBA00004173"/>
    </source>
</evidence>
<dbReference type="InterPro" id="IPR000597">
    <property type="entry name" value="Ribosomal_uL3"/>
</dbReference>
<dbReference type="HOGENOM" id="CLU_044142_3_1_1"/>
<dbReference type="GeneID" id="20376475"/>
<sequence>MTYNPLYRRTGLIGIKQGMTSIFNELNQQIPVTLIKIDRNQVSGDKDGYLQLSSTDTDKLSKPLSKHFQSLNIHPKKHSKEFKVSNESKIQIGTELSAAHFVPGQFVDVQATSNGKGFSGVMKRHNFKGLRATHGTSISHRSQGSTGANQDPGRVFPGKKMAGRMGGETTTVQNLKIVRIDTQNNTILVKGSIPGRDNGTIYIKDAIKKLVIDGQNKFKKLGSQPEHTSKALPWGVDTLPFPAATQEMAASYPHILQAPAAPKKDD</sequence>
<dbReference type="eggNOG" id="KOG3141">
    <property type="taxonomic scope" value="Eukaryota"/>
</dbReference>
<protein>
    <recommendedName>
        <fullName evidence="7">Large ribosomal subunit protein uL3m</fullName>
    </recommendedName>
</protein>
<dbReference type="NCBIfam" id="TIGR03625">
    <property type="entry name" value="L3_bact"/>
    <property type="match status" value="1"/>
</dbReference>
<dbReference type="HAMAP" id="MF_01325_B">
    <property type="entry name" value="Ribosomal_uL3_B"/>
    <property type="match status" value="1"/>
</dbReference>
<proteinExistence type="inferred from homology"/>